<accession>A0A803W568</accession>
<dbReference type="GO" id="GO:0035267">
    <property type="term" value="C:NuA4 histone acetyltransferase complex"/>
    <property type="evidence" value="ECO:0007669"/>
    <property type="project" value="TreeGrafter"/>
</dbReference>
<dbReference type="Gene3D" id="1.20.920.10">
    <property type="entry name" value="Bromodomain-like"/>
    <property type="match status" value="1"/>
</dbReference>
<evidence type="ECO:0000256" key="4">
    <source>
        <dbReference type="ARBA" id="ARBA00022604"/>
    </source>
</evidence>
<dbReference type="InterPro" id="IPR036427">
    <property type="entry name" value="Bromodomain-like_sf"/>
</dbReference>
<evidence type="ECO:0000256" key="1">
    <source>
        <dbReference type="ARBA" id="ARBA00004123"/>
    </source>
</evidence>
<evidence type="ECO:0000256" key="16">
    <source>
        <dbReference type="SAM" id="MobiDB-lite"/>
    </source>
</evidence>
<name>A0A803W568_FICAL</name>
<gene>
    <name evidence="18" type="primary">BRD8</name>
</gene>
<dbReference type="PANTHER" id="PTHR15398">
    <property type="entry name" value="BROMODOMAIN-CONTAINING PROTEIN 8"/>
    <property type="match status" value="1"/>
</dbReference>
<keyword evidence="8" id="KW-0805">Transcription regulation</keyword>
<evidence type="ECO:0000256" key="14">
    <source>
        <dbReference type="PROSITE-ProRule" id="PRU00035"/>
    </source>
</evidence>
<keyword evidence="11" id="KW-0804">Transcription</keyword>
<evidence type="ECO:0000256" key="10">
    <source>
        <dbReference type="ARBA" id="ARBA00023117"/>
    </source>
</evidence>
<proteinExistence type="predicted"/>
<feature type="region of interest" description="Disordered" evidence="16">
    <location>
        <begin position="208"/>
        <end position="296"/>
    </location>
</feature>
<dbReference type="PRINTS" id="PR00503">
    <property type="entry name" value="BROMODOMAIN"/>
</dbReference>
<evidence type="ECO:0000256" key="8">
    <source>
        <dbReference type="ARBA" id="ARBA00023015"/>
    </source>
</evidence>
<organism evidence="18 19">
    <name type="scientific">Ficedula albicollis</name>
    <name type="common">Collared flycatcher</name>
    <name type="synonym">Muscicapa albicollis</name>
    <dbReference type="NCBI Taxonomy" id="59894"/>
    <lineage>
        <taxon>Eukaryota</taxon>
        <taxon>Metazoa</taxon>
        <taxon>Chordata</taxon>
        <taxon>Craniata</taxon>
        <taxon>Vertebrata</taxon>
        <taxon>Euteleostomi</taxon>
        <taxon>Archelosauria</taxon>
        <taxon>Archosauria</taxon>
        <taxon>Dinosauria</taxon>
        <taxon>Saurischia</taxon>
        <taxon>Theropoda</taxon>
        <taxon>Coelurosauria</taxon>
        <taxon>Aves</taxon>
        <taxon>Neognathae</taxon>
        <taxon>Neoaves</taxon>
        <taxon>Telluraves</taxon>
        <taxon>Australaves</taxon>
        <taxon>Passeriformes</taxon>
        <taxon>Muscicapidae</taxon>
        <taxon>Ficedula</taxon>
    </lineage>
</organism>
<feature type="compositionally biased region" description="Polar residues" evidence="16">
    <location>
        <begin position="623"/>
        <end position="633"/>
    </location>
</feature>
<keyword evidence="7" id="KW-0007">Acetylation</keyword>
<evidence type="ECO:0000256" key="15">
    <source>
        <dbReference type="SAM" id="Coils"/>
    </source>
</evidence>
<dbReference type="Pfam" id="PF00439">
    <property type="entry name" value="Bromodomain"/>
    <property type="match status" value="1"/>
</dbReference>
<dbReference type="SUPFAM" id="SSF47370">
    <property type="entry name" value="Bromodomain"/>
    <property type="match status" value="1"/>
</dbReference>
<dbReference type="FunFam" id="1.20.920.10:FF:000016">
    <property type="entry name" value="bromodomain-containing protein 8 isoform X1"/>
    <property type="match status" value="1"/>
</dbReference>
<feature type="compositionally biased region" description="Basic and acidic residues" evidence="16">
    <location>
        <begin position="864"/>
        <end position="879"/>
    </location>
</feature>
<keyword evidence="5" id="KW-0832">Ubl conjugation</keyword>
<keyword evidence="12" id="KW-0539">Nucleus</keyword>
<keyword evidence="19" id="KW-1185">Reference proteome</keyword>
<comment type="subcellular location">
    <subcellularLocation>
        <location evidence="1">Nucleus</location>
    </subcellularLocation>
</comment>
<dbReference type="GO" id="GO:0005634">
    <property type="term" value="C:nucleus"/>
    <property type="evidence" value="ECO:0007669"/>
    <property type="project" value="UniProtKB-SubCell"/>
</dbReference>
<evidence type="ECO:0000256" key="12">
    <source>
        <dbReference type="ARBA" id="ARBA00023242"/>
    </source>
</evidence>
<keyword evidence="6" id="KW-0156">Chromatin regulator</keyword>
<protein>
    <recommendedName>
        <fullName evidence="13">Bromodomain-containing protein 8</fullName>
    </recommendedName>
</protein>
<keyword evidence="2" id="KW-1017">Isopeptide bond</keyword>
<evidence type="ECO:0000256" key="7">
    <source>
        <dbReference type="ARBA" id="ARBA00022990"/>
    </source>
</evidence>
<sequence>MGMGRVEPKSPGGVGPAVGAAGSSPDAPLALLLCPAEHKLLSAGPTEPWSIREKLCLASSVMRSGDQNWVSVSRAIKPFAEPGRPPDWFSQKHCASQYSELLETTETPKRKRGEKGEVVETVEDVIVRKLTAERVEELKKIIKETQEKYRQLKKDAELIQAGHMDNRLEELCNEIMIKKKMEEEEAEVKRKATDAAYQARQAIKNPPRRLTGVMVRSPAGSTSPGGDYSLGDLNQPAGDEASPGVTPGTLPSTPVASFIGIPDTPPGSAPLDAPMTPVTDDSPQKKMLGQKATPPPSPLLSELLKKGSLLPTSPRLVGENEMTVASGHMNSSGVLLEVGSVLPVLHSGEMQSAPGAVPASPAASVSQPEACVSMEAVSDSHTVTVSMDSSEISMIIDSIKKECLGSGAGSTAGSSKDHCMDGKEDLDLAEKMDIAVSYTGEELDFDTVGNIIAIIEDKVDDHPEVLDAAVVEAALSSFCEDTDDPQTLPGPWEHSIRQEHEKQAQMPQVSVTVKQERLECEEPEAKGIRDLMGISELGSEIKTELAEQDQSQLGPEETIPATARVTETPELRNQEIEEDQRAAVTSGETSEIKIESSQGEDAVLNAVKTETPPDDDSSPPQVPNVSEDSSQADVQHKFELSESMKEEAQALFRSQMKDGQGEEDDEDGASEAASLEEPKEEDQGEGYLSEMDNEPPVSESDDGFSVHNAPLQSHALADSIPSSPASSQFSVCSEDQEAIQAQKIWKKAIMLVWRAAANHRYANVFLQPVTDDIAPGYHSIVQRPMDLSTIKKNIENGLIRTTAEFQRDIMLMFQNAVMYNSSDHDVYHMAVEMQRDVLEQIQQFLATQLMMQTSESGISAKSLRGRDSTRKQDASEKDSVPMGSPAFLLSLFDGGTRGRRCAIEADMKMKK</sequence>
<keyword evidence="9 15" id="KW-0175">Coiled coil</keyword>
<feature type="compositionally biased region" description="Basic and acidic residues" evidence="16">
    <location>
        <begin position="567"/>
        <end position="581"/>
    </location>
</feature>
<evidence type="ECO:0000313" key="19">
    <source>
        <dbReference type="Proteomes" id="UP000016665"/>
    </source>
</evidence>
<evidence type="ECO:0000256" key="6">
    <source>
        <dbReference type="ARBA" id="ARBA00022853"/>
    </source>
</evidence>
<evidence type="ECO:0000256" key="2">
    <source>
        <dbReference type="ARBA" id="ARBA00022499"/>
    </source>
</evidence>
<evidence type="ECO:0000256" key="13">
    <source>
        <dbReference type="ARBA" id="ARBA00070695"/>
    </source>
</evidence>
<evidence type="ECO:0000256" key="11">
    <source>
        <dbReference type="ARBA" id="ARBA00023163"/>
    </source>
</evidence>
<feature type="region of interest" description="Disordered" evidence="16">
    <location>
        <begin position="656"/>
        <end position="707"/>
    </location>
</feature>
<evidence type="ECO:0000259" key="17">
    <source>
        <dbReference type="PROSITE" id="PS50014"/>
    </source>
</evidence>
<dbReference type="CDD" id="cd05507">
    <property type="entry name" value="Bromo_brd8_like"/>
    <property type="match status" value="1"/>
</dbReference>
<dbReference type="GeneTree" id="ENSGT00530000064262"/>
<reference evidence="18" key="2">
    <citation type="submission" date="2025-08" db="UniProtKB">
        <authorList>
            <consortium name="Ensembl"/>
        </authorList>
    </citation>
    <scope>IDENTIFICATION</scope>
</reference>
<evidence type="ECO:0000256" key="3">
    <source>
        <dbReference type="ARBA" id="ARBA00022553"/>
    </source>
</evidence>
<dbReference type="PANTHER" id="PTHR15398:SF13">
    <property type="entry name" value="BROMODOMAIN-CONTAINING PROTEIN 8"/>
    <property type="match status" value="1"/>
</dbReference>
<feature type="region of interest" description="Disordered" evidence="16">
    <location>
        <begin position="543"/>
        <end position="635"/>
    </location>
</feature>
<dbReference type="InterPro" id="IPR037966">
    <property type="entry name" value="Brd8_Bromo_dom"/>
</dbReference>
<feature type="region of interest" description="Disordered" evidence="16">
    <location>
        <begin position="856"/>
        <end position="882"/>
    </location>
</feature>
<keyword evidence="4" id="KW-0341">Growth regulation</keyword>
<dbReference type="Ensembl" id="ENSFALT00000029366.1">
    <property type="protein sequence ID" value="ENSFALP00000030124.1"/>
    <property type="gene ID" value="ENSFALG00000008777.2"/>
</dbReference>
<dbReference type="InterPro" id="IPR001487">
    <property type="entry name" value="Bromodomain"/>
</dbReference>
<dbReference type="SMART" id="SM00297">
    <property type="entry name" value="BROMO"/>
    <property type="match status" value="1"/>
</dbReference>
<keyword evidence="3" id="KW-0597">Phosphoprotein</keyword>
<reference evidence="18" key="3">
    <citation type="submission" date="2025-09" db="UniProtKB">
        <authorList>
            <consortium name="Ensembl"/>
        </authorList>
    </citation>
    <scope>IDENTIFICATION</scope>
</reference>
<feature type="region of interest" description="Disordered" evidence="16">
    <location>
        <begin position="1"/>
        <end position="21"/>
    </location>
</feature>
<dbReference type="PROSITE" id="PS50014">
    <property type="entry name" value="BROMODOMAIN_2"/>
    <property type="match status" value="1"/>
</dbReference>
<reference evidence="18 19" key="1">
    <citation type="journal article" date="2012" name="Nature">
        <title>The genomic landscape of species divergence in Ficedula flycatchers.</title>
        <authorList>
            <person name="Ellegren H."/>
            <person name="Smeds L."/>
            <person name="Burri R."/>
            <person name="Olason P.I."/>
            <person name="Backstrom N."/>
            <person name="Kawakami T."/>
            <person name="Kunstner A."/>
            <person name="Makinen H."/>
            <person name="Nadachowska-Brzyska K."/>
            <person name="Qvarnstrom A."/>
            <person name="Uebbing S."/>
            <person name="Wolf J.B."/>
        </authorList>
    </citation>
    <scope>NUCLEOTIDE SEQUENCE [LARGE SCALE GENOMIC DNA]</scope>
</reference>
<dbReference type="Proteomes" id="UP000016665">
    <property type="component" value="Chromosome 13"/>
</dbReference>
<evidence type="ECO:0000256" key="9">
    <source>
        <dbReference type="ARBA" id="ARBA00023054"/>
    </source>
</evidence>
<keyword evidence="10 14" id="KW-0103">Bromodomain</keyword>
<evidence type="ECO:0000313" key="18">
    <source>
        <dbReference type="Ensembl" id="ENSFALP00000030124.1"/>
    </source>
</evidence>
<feature type="coiled-coil region" evidence="15">
    <location>
        <begin position="128"/>
        <end position="162"/>
    </location>
</feature>
<feature type="domain" description="Bromo" evidence="17">
    <location>
        <begin position="757"/>
        <end position="827"/>
    </location>
</feature>
<evidence type="ECO:0000256" key="5">
    <source>
        <dbReference type="ARBA" id="ARBA00022843"/>
    </source>
</evidence>
<dbReference type="GO" id="GO:0006325">
    <property type="term" value="P:chromatin organization"/>
    <property type="evidence" value="ECO:0007669"/>
    <property type="project" value="UniProtKB-KW"/>
</dbReference>
<dbReference type="AlphaFoldDB" id="A0A803W568"/>